<comment type="similarity">
    <text evidence="1">Belongs to the BlaI transcriptional regulatory family.</text>
</comment>
<keyword evidence="3" id="KW-0238">DNA-binding</keyword>
<dbReference type="Gene3D" id="1.10.4040.10">
    <property type="entry name" value="Penicillinase repressor domain"/>
    <property type="match status" value="1"/>
</dbReference>
<protein>
    <submittedName>
        <fullName evidence="5">BlaI/MecI/CopY family transcriptional regulator</fullName>
    </submittedName>
</protein>
<evidence type="ECO:0000313" key="5">
    <source>
        <dbReference type="EMBL" id="URN96460.1"/>
    </source>
</evidence>
<dbReference type="InterPro" id="IPR005650">
    <property type="entry name" value="BlaI_family"/>
</dbReference>
<accession>A0A9J6ZK62</accession>
<proteinExistence type="inferred from homology"/>
<dbReference type="AlphaFoldDB" id="A0A9J6ZK62"/>
<dbReference type="GO" id="GO:0003677">
    <property type="term" value="F:DNA binding"/>
    <property type="evidence" value="ECO:0007669"/>
    <property type="project" value="UniProtKB-KW"/>
</dbReference>
<name>A0A9J6ZK62_9BACL</name>
<dbReference type="PIRSF" id="PIRSF019455">
    <property type="entry name" value="CopR_AtkY"/>
    <property type="match status" value="1"/>
</dbReference>
<dbReference type="GO" id="GO:0045892">
    <property type="term" value="P:negative regulation of DNA-templated transcription"/>
    <property type="evidence" value="ECO:0007669"/>
    <property type="project" value="InterPro"/>
</dbReference>
<evidence type="ECO:0000313" key="6">
    <source>
        <dbReference type="Proteomes" id="UP001056756"/>
    </source>
</evidence>
<organism evidence="5 6">
    <name type="scientific">Candidatus Pristimantibacillus lignocellulolyticus</name>
    <dbReference type="NCBI Taxonomy" id="2994561"/>
    <lineage>
        <taxon>Bacteria</taxon>
        <taxon>Bacillati</taxon>
        <taxon>Bacillota</taxon>
        <taxon>Bacilli</taxon>
        <taxon>Bacillales</taxon>
        <taxon>Paenibacillaceae</taxon>
        <taxon>Candidatus Pristimantibacillus</taxon>
    </lineage>
</organism>
<dbReference type="Gene3D" id="1.10.10.10">
    <property type="entry name" value="Winged helix-like DNA-binding domain superfamily/Winged helix DNA-binding domain"/>
    <property type="match status" value="1"/>
</dbReference>
<evidence type="ECO:0000256" key="3">
    <source>
        <dbReference type="ARBA" id="ARBA00023125"/>
    </source>
</evidence>
<evidence type="ECO:0000256" key="2">
    <source>
        <dbReference type="ARBA" id="ARBA00023015"/>
    </source>
</evidence>
<dbReference type="KEGG" id="plig:NAG76_09670"/>
<dbReference type="SUPFAM" id="SSF46785">
    <property type="entry name" value="Winged helix' DNA-binding domain"/>
    <property type="match status" value="1"/>
</dbReference>
<keyword evidence="2" id="KW-0805">Transcription regulation</keyword>
<dbReference type="InterPro" id="IPR036390">
    <property type="entry name" value="WH_DNA-bd_sf"/>
</dbReference>
<sequence length="133" mass="15240">MIKLNKLVAKITDSEAEILRVIWEADGELPIAEIRKKLEQTSSWDSSTIKTLLRRLCEKGVVLATQKEVFYYRSLISEAEYNEYNTQSLIDRLFAGSAKNLVASLLGSKKLNERDIEELRSMFKVGGRNERDN</sequence>
<evidence type="ECO:0000256" key="1">
    <source>
        <dbReference type="ARBA" id="ARBA00011046"/>
    </source>
</evidence>
<dbReference type="InterPro" id="IPR036388">
    <property type="entry name" value="WH-like_DNA-bd_sf"/>
</dbReference>
<gene>
    <name evidence="5" type="ORF">NAG76_09670</name>
</gene>
<keyword evidence="4" id="KW-0804">Transcription</keyword>
<dbReference type="Pfam" id="PF03965">
    <property type="entry name" value="Penicillinase_R"/>
    <property type="match status" value="1"/>
</dbReference>
<dbReference type="Proteomes" id="UP001056756">
    <property type="component" value="Chromosome"/>
</dbReference>
<reference evidence="5" key="1">
    <citation type="submission" date="2022-05" db="EMBL/GenBank/DDBJ databases">
        <title>Novel bacterial taxa in a minimal lignocellulolytic consortium and its capacity to transform plastics disclosed by genome-resolved metagenomics.</title>
        <authorList>
            <person name="Rodriguez C.A.D."/>
            <person name="Diaz-Garcia L."/>
            <person name="Herrera K."/>
            <person name="Tarazona N.A."/>
            <person name="Sproer C."/>
            <person name="Overmann J."/>
            <person name="Jimenez D.J."/>
        </authorList>
    </citation>
    <scope>NUCLEOTIDE SEQUENCE</scope>
    <source>
        <strain evidence="5">MAG5</strain>
    </source>
</reference>
<evidence type="ECO:0000256" key="4">
    <source>
        <dbReference type="ARBA" id="ARBA00023163"/>
    </source>
</evidence>
<dbReference type="EMBL" id="CP097899">
    <property type="protein sequence ID" value="URN96460.1"/>
    <property type="molecule type" value="Genomic_DNA"/>
</dbReference>